<dbReference type="Proteomes" id="UP000570361">
    <property type="component" value="Unassembled WGS sequence"/>
</dbReference>
<dbReference type="SMART" id="SM00052">
    <property type="entry name" value="EAL"/>
    <property type="match status" value="1"/>
</dbReference>
<dbReference type="Gene3D" id="3.30.70.270">
    <property type="match status" value="1"/>
</dbReference>
<evidence type="ECO:0000259" key="2">
    <source>
        <dbReference type="PROSITE" id="PS50839"/>
    </source>
</evidence>
<dbReference type="SUPFAM" id="SSF55073">
    <property type="entry name" value="Nucleotide cyclase"/>
    <property type="match status" value="1"/>
</dbReference>
<dbReference type="Pfam" id="PF00990">
    <property type="entry name" value="GGDEF"/>
    <property type="match status" value="1"/>
</dbReference>
<dbReference type="PANTHER" id="PTHR44757">
    <property type="entry name" value="DIGUANYLATE CYCLASE DGCP"/>
    <property type="match status" value="1"/>
</dbReference>
<dbReference type="InterPro" id="IPR006189">
    <property type="entry name" value="CHASE_dom"/>
</dbReference>
<protein>
    <submittedName>
        <fullName evidence="5">Diguanylate cyclase (GGDEF)-like protein</fullName>
    </submittedName>
</protein>
<dbReference type="PROSITE" id="PS50839">
    <property type="entry name" value="CHASE"/>
    <property type="match status" value="1"/>
</dbReference>
<dbReference type="EMBL" id="JACHXK010000011">
    <property type="protein sequence ID" value="MBB3112332.1"/>
    <property type="molecule type" value="Genomic_DNA"/>
</dbReference>
<dbReference type="FunFam" id="3.20.20.450:FF:000001">
    <property type="entry name" value="Cyclic di-GMP phosphodiesterase yahA"/>
    <property type="match status" value="1"/>
</dbReference>
<evidence type="ECO:0000313" key="6">
    <source>
        <dbReference type="Proteomes" id="UP000570361"/>
    </source>
</evidence>
<dbReference type="NCBIfam" id="TIGR00254">
    <property type="entry name" value="GGDEF"/>
    <property type="match status" value="1"/>
</dbReference>
<reference evidence="5 6" key="1">
    <citation type="submission" date="2020-08" db="EMBL/GenBank/DDBJ databases">
        <title>Genomic Encyclopedia of Type Strains, Phase III (KMG-III): the genomes of soil and plant-associated and newly described type strains.</title>
        <authorList>
            <person name="Whitman W."/>
        </authorList>
    </citation>
    <scope>NUCLEOTIDE SEQUENCE [LARGE SCALE GENOMIC DNA]</scope>
    <source>
        <strain evidence="5 6">CECT 5862</strain>
    </source>
</reference>
<feature type="domain" description="EAL" evidence="3">
    <location>
        <begin position="515"/>
        <end position="767"/>
    </location>
</feature>
<dbReference type="GO" id="GO:0003824">
    <property type="term" value="F:catalytic activity"/>
    <property type="evidence" value="ECO:0007669"/>
    <property type="project" value="UniProtKB-ARBA"/>
</dbReference>
<evidence type="ECO:0000313" key="5">
    <source>
        <dbReference type="EMBL" id="MBB3112332.1"/>
    </source>
</evidence>
<feature type="domain" description="CHASE" evidence="2">
    <location>
        <begin position="107"/>
        <end position="197"/>
    </location>
</feature>
<dbReference type="Pfam" id="PF00563">
    <property type="entry name" value="EAL"/>
    <property type="match status" value="1"/>
</dbReference>
<dbReference type="InterPro" id="IPR000160">
    <property type="entry name" value="GGDEF_dom"/>
</dbReference>
<feature type="transmembrane region" description="Helical" evidence="1">
    <location>
        <begin position="258"/>
        <end position="277"/>
    </location>
</feature>
<evidence type="ECO:0000259" key="3">
    <source>
        <dbReference type="PROSITE" id="PS50883"/>
    </source>
</evidence>
<organism evidence="5 6">
    <name type="scientific">Paenibacillus phyllosphaerae</name>
    <dbReference type="NCBI Taxonomy" id="274593"/>
    <lineage>
        <taxon>Bacteria</taxon>
        <taxon>Bacillati</taxon>
        <taxon>Bacillota</taxon>
        <taxon>Bacilli</taxon>
        <taxon>Bacillales</taxon>
        <taxon>Paenibacillaceae</taxon>
        <taxon>Paenibacillus</taxon>
    </lineage>
</organism>
<dbReference type="AlphaFoldDB" id="A0A7W5FPK7"/>
<dbReference type="InterPro" id="IPR035919">
    <property type="entry name" value="EAL_sf"/>
</dbReference>
<keyword evidence="6" id="KW-1185">Reference proteome</keyword>
<keyword evidence="1" id="KW-0812">Transmembrane</keyword>
<accession>A0A7W5FPK7</accession>
<dbReference type="CDD" id="cd01949">
    <property type="entry name" value="GGDEF"/>
    <property type="match status" value="1"/>
</dbReference>
<keyword evidence="1" id="KW-0472">Membrane</keyword>
<evidence type="ECO:0000256" key="1">
    <source>
        <dbReference type="SAM" id="Phobius"/>
    </source>
</evidence>
<dbReference type="InterPro" id="IPR029787">
    <property type="entry name" value="Nucleotide_cyclase"/>
</dbReference>
<name>A0A7W5FPK7_9BACL</name>
<dbReference type="CDD" id="cd01948">
    <property type="entry name" value="EAL"/>
    <property type="match status" value="1"/>
</dbReference>
<gene>
    <name evidence="5" type="ORF">FHS18_004418</name>
</gene>
<proteinExistence type="predicted"/>
<dbReference type="SMART" id="SM00267">
    <property type="entry name" value="GGDEF"/>
    <property type="match status" value="1"/>
</dbReference>
<comment type="caution">
    <text evidence="5">The sequence shown here is derived from an EMBL/GenBank/DDBJ whole genome shotgun (WGS) entry which is preliminary data.</text>
</comment>
<dbReference type="SUPFAM" id="SSF141868">
    <property type="entry name" value="EAL domain-like"/>
    <property type="match status" value="1"/>
</dbReference>
<dbReference type="Gene3D" id="3.20.20.450">
    <property type="entry name" value="EAL domain"/>
    <property type="match status" value="1"/>
</dbReference>
<dbReference type="PROSITE" id="PS50887">
    <property type="entry name" value="GGDEF"/>
    <property type="match status" value="1"/>
</dbReference>
<keyword evidence="1" id="KW-1133">Transmembrane helix</keyword>
<dbReference type="InterPro" id="IPR001633">
    <property type="entry name" value="EAL_dom"/>
</dbReference>
<dbReference type="SMART" id="SM01079">
    <property type="entry name" value="CHASE"/>
    <property type="match status" value="1"/>
</dbReference>
<sequence length="775" mass="87546">MKKAIHLVMAAVLFASLLTLGEWAIRKYERSLLDAVDSETQIQLASWSMTLQAVADRNFGLMASLDAYVSSFDQGQTKDEFALLTNAFLRTLYHSTGSIAYNFIIAPDGIVAYVYPEEGNDSILGWNFLQDPRPSVKKQIALDIADPKMHVYGPMKLLQGNMAILARKSIYQERHFWGLVSVAIDLDTLLAQTRISDKGAAGSEIAIRAGEEPAFYGDNAIFTGKHFAHKVHFPQTTWEMGAVPSKASLKEVYTQTNIVRAMSFLALLLLALIYMGIRRQRDTLRLLVDRRTKELRDSNDELAAINDNLAAGEQELREQYALLDQYAGALRDSEIQLSHMAYHDSLTDISNRASFQNGVERLLSGKPEGFAAAVLFFDLDRFKMINDNYGHQQGDQMLVEVAHRIKRLHIDMQEFARFGGDEFALLLAGSIDECGLPRIRSAAERILDAFVEPFDVEGKAIYMSPSIGISCYPEDGINQGTLLMKADIAMYQAKRDGGGSYRFFEPYMETESMQKLEMGNHLREAMLRGELEVYYQPQVDCTQGRIFGIEALLRWNHTKRGFISPAQFIPLAEELNLIVPIGEWVLREACQYTKKLQQEYGIPLQISVNLSVKQLMEKDIVDKVHAVLEETGLSPSDLELEITENMAMKDEQLETLGKLRELGIAISIDDFGTHYSSLSYLKRFPVTKIKLDQFFVRGIQTDERDRAMIRAIILMAKSFQLQMVAEGVETPEQAQFLNESGCELIQGFYFFKPMPADDVRRVLLESQADKIKRSQ</sequence>
<dbReference type="RefSeq" id="WP_183602451.1">
    <property type="nucleotide sequence ID" value="NZ_JACHXK010000011.1"/>
</dbReference>
<feature type="domain" description="GGDEF" evidence="4">
    <location>
        <begin position="370"/>
        <end position="506"/>
    </location>
</feature>
<dbReference type="InterPro" id="IPR052155">
    <property type="entry name" value="Biofilm_reg_signaling"/>
</dbReference>
<dbReference type="InterPro" id="IPR043128">
    <property type="entry name" value="Rev_trsase/Diguanyl_cyclase"/>
</dbReference>
<evidence type="ECO:0000259" key="4">
    <source>
        <dbReference type="PROSITE" id="PS50887"/>
    </source>
</evidence>
<dbReference type="PANTHER" id="PTHR44757:SF2">
    <property type="entry name" value="BIOFILM ARCHITECTURE MAINTENANCE PROTEIN MBAA"/>
    <property type="match status" value="1"/>
</dbReference>
<dbReference type="PROSITE" id="PS50883">
    <property type="entry name" value="EAL"/>
    <property type="match status" value="1"/>
</dbReference>